<accession>A0AAD5RRJ9</accession>
<name>A0AAD5RRJ9_9PEZI</name>
<dbReference type="AlphaFoldDB" id="A0AAD5RRJ9"/>
<evidence type="ECO:0000313" key="3">
    <source>
        <dbReference type="Proteomes" id="UP001201980"/>
    </source>
</evidence>
<dbReference type="Proteomes" id="UP001201980">
    <property type="component" value="Unassembled WGS sequence"/>
</dbReference>
<sequence>MRLINVDTLELELFFGDNTPPYAILSHTWEAGEVTFQDWQNPQESSRQAGCAKIKGACEQTREYGLSYLWVDTNCIDKTSSAELSEAINSMFGWYKEAKICFAYLVDIEGDEDFGRSRWFTRGWTLQELLAPTQIFFFNRDWRVIGTRDNLSQLISIITRIRPEYLRGDGSFFNATVATRMSWMANRTATRQEDMAYCLLGIFDINMPLLYGEGEKAFVRLQEEIVKISADMSVHIPVVLGSSTVFTAEFLEDIPRIFSIRPLAMTNAGITMDFHFYHTFSASLAFVVLDFGRVYKECESFVTLPMNIGKTASGNKELHSRARWPCDPGQTPKYQVAGLRMTSVRLTPMAGWRHQSSIPQHPHLDTLGSGTNRQKGKYFFTWSSCDPAVGMELTTLIPRRTPTRQCIFGEHRIFDGWSSTPLWDICVVMIKRINLSRNTHDYVGLFVARPDPSPQTLGATFFSAEKGLHDFSDEEVRRISTVTKFETRIYQSPPVTHSSRNCFWKACFERHQVSSRRFRHNWDKKGDLNGLPVELHEIHVSTWDPKADGTDELGNNYTVKW</sequence>
<organism evidence="2 3">
    <name type="scientific">Zalerion maritima</name>
    <dbReference type="NCBI Taxonomy" id="339359"/>
    <lineage>
        <taxon>Eukaryota</taxon>
        <taxon>Fungi</taxon>
        <taxon>Dikarya</taxon>
        <taxon>Ascomycota</taxon>
        <taxon>Pezizomycotina</taxon>
        <taxon>Sordariomycetes</taxon>
        <taxon>Lulworthiomycetidae</taxon>
        <taxon>Lulworthiales</taxon>
        <taxon>Lulworthiaceae</taxon>
        <taxon>Zalerion</taxon>
    </lineage>
</organism>
<protein>
    <recommendedName>
        <fullName evidence="1">Heterokaryon incompatibility domain-containing protein</fullName>
    </recommendedName>
</protein>
<dbReference type="EMBL" id="JAKWBI020000292">
    <property type="protein sequence ID" value="KAJ2897138.1"/>
    <property type="molecule type" value="Genomic_DNA"/>
</dbReference>
<dbReference type="Pfam" id="PF06985">
    <property type="entry name" value="HET"/>
    <property type="match status" value="1"/>
</dbReference>
<evidence type="ECO:0000259" key="1">
    <source>
        <dbReference type="Pfam" id="PF06985"/>
    </source>
</evidence>
<feature type="domain" description="Heterokaryon incompatibility" evidence="1">
    <location>
        <begin position="22"/>
        <end position="108"/>
    </location>
</feature>
<keyword evidence="3" id="KW-1185">Reference proteome</keyword>
<comment type="caution">
    <text evidence="2">The sequence shown here is derived from an EMBL/GenBank/DDBJ whole genome shotgun (WGS) entry which is preliminary data.</text>
</comment>
<gene>
    <name evidence="2" type="ORF">MKZ38_004956</name>
</gene>
<reference evidence="2" key="1">
    <citation type="submission" date="2022-07" db="EMBL/GenBank/DDBJ databases">
        <title>Draft genome sequence of Zalerion maritima ATCC 34329, a (micro)plastics degrading marine fungus.</title>
        <authorList>
            <person name="Paco A."/>
            <person name="Goncalves M.F.M."/>
            <person name="Rocha-Santos T.A.P."/>
            <person name="Alves A."/>
        </authorList>
    </citation>
    <scope>NUCLEOTIDE SEQUENCE</scope>
    <source>
        <strain evidence="2">ATCC 34329</strain>
    </source>
</reference>
<proteinExistence type="predicted"/>
<dbReference type="PANTHER" id="PTHR10622">
    <property type="entry name" value="HET DOMAIN-CONTAINING PROTEIN"/>
    <property type="match status" value="1"/>
</dbReference>
<dbReference type="PANTHER" id="PTHR10622:SF10">
    <property type="entry name" value="HET DOMAIN-CONTAINING PROTEIN"/>
    <property type="match status" value="1"/>
</dbReference>
<dbReference type="InterPro" id="IPR010730">
    <property type="entry name" value="HET"/>
</dbReference>
<evidence type="ECO:0000313" key="2">
    <source>
        <dbReference type="EMBL" id="KAJ2897138.1"/>
    </source>
</evidence>